<reference evidence="1" key="1">
    <citation type="submission" date="2018-05" db="EMBL/GenBank/DDBJ databases">
        <authorList>
            <person name="Lanie J.A."/>
            <person name="Ng W.-L."/>
            <person name="Kazmierczak K.M."/>
            <person name="Andrzejewski T.M."/>
            <person name="Davidsen T.M."/>
            <person name="Wayne K.J."/>
            <person name="Tettelin H."/>
            <person name="Glass J.I."/>
            <person name="Rusch D."/>
            <person name="Podicherti R."/>
            <person name="Tsui H.-C.T."/>
            <person name="Winkler M.E."/>
        </authorList>
    </citation>
    <scope>NUCLEOTIDE SEQUENCE</scope>
</reference>
<dbReference type="EMBL" id="UINC01085862">
    <property type="protein sequence ID" value="SVC33788.1"/>
    <property type="molecule type" value="Genomic_DNA"/>
</dbReference>
<organism evidence="1">
    <name type="scientific">marine metagenome</name>
    <dbReference type="NCBI Taxonomy" id="408172"/>
    <lineage>
        <taxon>unclassified sequences</taxon>
        <taxon>metagenomes</taxon>
        <taxon>ecological metagenomes</taxon>
    </lineage>
</organism>
<name>A0A382LAE5_9ZZZZ</name>
<dbReference type="AlphaFoldDB" id="A0A382LAE5"/>
<accession>A0A382LAE5</accession>
<evidence type="ECO:0000313" key="1">
    <source>
        <dbReference type="EMBL" id="SVC33788.1"/>
    </source>
</evidence>
<evidence type="ECO:0008006" key="2">
    <source>
        <dbReference type="Google" id="ProtNLM"/>
    </source>
</evidence>
<gene>
    <name evidence="1" type="ORF">METZ01_LOCUS286642</name>
</gene>
<protein>
    <recommendedName>
        <fullName evidence="2">MYM-type domain-containing protein</fullName>
    </recommendedName>
</protein>
<sequence length="59" mass="6680">MICSNCGTVIQKGIDISHLWNNPEDTTYACSEKCAEEAPKNWLSENPTTLYKNKFKKKG</sequence>
<proteinExistence type="predicted"/>